<name>A0ABR4AFR8_9LECA</name>
<dbReference type="Gene3D" id="1.10.20.10">
    <property type="entry name" value="Histone, subunit A"/>
    <property type="match status" value="1"/>
</dbReference>
<protein>
    <recommendedName>
        <fullName evidence="8">Histone H4</fullName>
    </recommendedName>
</protein>
<comment type="similarity">
    <text evidence="3 8">Belongs to the histone H4 family.</text>
</comment>
<comment type="function">
    <text evidence="8">Core component of nucleosome. Nucleosomes wrap and compact DNA into chromatin, limiting DNA accessibility to the cellular machineries which require DNA as a template. Histones thereby play a central role in transcription regulation, DNA repair, DNA replication and chromosomal stability. DNA accessibility is regulated via a complex set of post-translational modifications of histones, also called histone code, and nucleosome remodeling.</text>
</comment>
<dbReference type="Pfam" id="PF02969">
    <property type="entry name" value="TAF"/>
    <property type="match status" value="1"/>
</dbReference>
<feature type="region of interest" description="Disordered" evidence="9">
    <location>
        <begin position="1"/>
        <end position="75"/>
    </location>
</feature>
<evidence type="ECO:0000256" key="8">
    <source>
        <dbReference type="RuleBase" id="RU000528"/>
    </source>
</evidence>
<evidence type="ECO:0000256" key="7">
    <source>
        <dbReference type="ARBA" id="ARBA00023269"/>
    </source>
</evidence>
<keyword evidence="6 8" id="KW-0539">Nucleus</keyword>
<comment type="subunit">
    <text evidence="8">The nucleosome is a histone octamer containing two molecules each of H2A, H2B, H3 and H4 assembled in one H3-H4 heterotetramer and two H2A-H2B heterodimers. The octamer wraps approximately 147 bp of DNA.</text>
</comment>
<feature type="compositionally biased region" description="Low complexity" evidence="9">
    <location>
        <begin position="28"/>
        <end position="44"/>
    </location>
</feature>
<keyword evidence="5 8" id="KW-0238">DNA-binding</keyword>
<evidence type="ECO:0000256" key="1">
    <source>
        <dbReference type="ARBA" id="ARBA00004123"/>
    </source>
</evidence>
<evidence type="ECO:0000259" key="10">
    <source>
        <dbReference type="Pfam" id="PF02969"/>
    </source>
</evidence>
<dbReference type="SMART" id="SM00417">
    <property type="entry name" value="H4"/>
    <property type="match status" value="1"/>
</dbReference>
<feature type="domain" description="TATA box binding protein associated factor (TAF) histone-like fold" evidence="10">
    <location>
        <begin position="92"/>
        <end position="152"/>
    </location>
</feature>
<feature type="compositionally biased region" description="Gly residues" evidence="9">
    <location>
        <begin position="51"/>
        <end position="74"/>
    </location>
</feature>
<sequence length="164" mass="17758">MNRLRNFVPNFGGERPGKRTGPAPQPTPTSTFTSSTSTIKPSPSARRATLGGKGVIGGRGKGKAGLGGKGLGKGGLKRHRKIVRDSVRGITKGDIRRLARRGGVKRISGTIYDEVRQAMIARLKLILHDCTAYVQHSNRKTVTVTDVIFALRRLGRPIYGFDPK</sequence>
<evidence type="ECO:0000256" key="9">
    <source>
        <dbReference type="SAM" id="MobiDB-lite"/>
    </source>
</evidence>
<dbReference type="InterPro" id="IPR001951">
    <property type="entry name" value="Histone_H4"/>
</dbReference>
<proteinExistence type="inferred from homology"/>
<dbReference type="CDD" id="cd22912">
    <property type="entry name" value="HFD_H4"/>
    <property type="match status" value="1"/>
</dbReference>
<keyword evidence="7 8" id="KW-0544">Nucleosome core</keyword>
<comment type="subcellular location">
    <subcellularLocation>
        <location evidence="2">Chromosome</location>
    </subcellularLocation>
    <subcellularLocation>
        <location evidence="1">Nucleus</location>
    </subcellularLocation>
</comment>
<evidence type="ECO:0000256" key="2">
    <source>
        <dbReference type="ARBA" id="ARBA00004286"/>
    </source>
</evidence>
<keyword evidence="4 8" id="KW-0158">Chromosome</keyword>
<dbReference type="PRINTS" id="PR00623">
    <property type="entry name" value="HISTONEH4"/>
</dbReference>
<dbReference type="InterPro" id="IPR004823">
    <property type="entry name" value="TAF_TATA-bd_Histone-like_dom"/>
</dbReference>
<evidence type="ECO:0000256" key="6">
    <source>
        <dbReference type="ARBA" id="ARBA00023242"/>
    </source>
</evidence>
<dbReference type="Proteomes" id="UP001590950">
    <property type="component" value="Unassembled WGS sequence"/>
</dbReference>
<dbReference type="SUPFAM" id="SSF47113">
    <property type="entry name" value="Histone-fold"/>
    <property type="match status" value="1"/>
</dbReference>
<evidence type="ECO:0000256" key="3">
    <source>
        <dbReference type="ARBA" id="ARBA00006564"/>
    </source>
</evidence>
<dbReference type="PANTHER" id="PTHR10484">
    <property type="entry name" value="HISTONE H4"/>
    <property type="match status" value="1"/>
</dbReference>
<organism evidence="11 12">
    <name type="scientific">Stereocaulon virgatum</name>
    <dbReference type="NCBI Taxonomy" id="373712"/>
    <lineage>
        <taxon>Eukaryota</taxon>
        <taxon>Fungi</taxon>
        <taxon>Dikarya</taxon>
        <taxon>Ascomycota</taxon>
        <taxon>Pezizomycotina</taxon>
        <taxon>Lecanoromycetes</taxon>
        <taxon>OSLEUM clade</taxon>
        <taxon>Lecanoromycetidae</taxon>
        <taxon>Lecanorales</taxon>
        <taxon>Lecanorineae</taxon>
        <taxon>Stereocaulaceae</taxon>
        <taxon>Stereocaulon</taxon>
    </lineage>
</organism>
<evidence type="ECO:0000256" key="4">
    <source>
        <dbReference type="ARBA" id="ARBA00022454"/>
    </source>
</evidence>
<keyword evidence="12" id="KW-1185">Reference proteome</keyword>
<reference evidence="11 12" key="1">
    <citation type="submission" date="2024-09" db="EMBL/GenBank/DDBJ databases">
        <title>Rethinking Asexuality: The Enigmatic Case of Functional Sexual Genes in Lepraria (Stereocaulaceae).</title>
        <authorList>
            <person name="Doellman M."/>
            <person name="Sun Y."/>
            <person name="Barcenas-Pena A."/>
            <person name="Lumbsch H.T."/>
            <person name="Grewe F."/>
        </authorList>
    </citation>
    <scope>NUCLEOTIDE SEQUENCE [LARGE SCALE GENOMIC DNA]</scope>
    <source>
        <strain evidence="11 12">Mercado 3170</strain>
    </source>
</reference>
<evidence type="ECO:0000313" key="11">
    <source>
        <dbReference type="EMBL" id="KAL2044334.1"/>
    </source>
</evidence>
<evidence type="ECO:0000256" key="5">
    <source>
        <dbReference type="ARBA" id="ARBA00023125"/>
    </source>
</evidence>
<gene>
    <name evidence="11" type="ORF">N7G274_003039</name>
</gene>
<evidence type="ECO:0000313" key="12">
    <source>
        <dbReference type="Proteomes" id="UP001590950"/>
    </source>
</evidence>
<dbReference type="EMBL" id="JBEFKJ010000009">
    <property type="protein sequence ID" value="KAL2044334.1"/>
    <property type="molecule type" value="Genomic_DNA"/>
</dbReference>
<dbReference type="InterPro" id="IPR009072">
    <property type="entry name" value="Histone-fold"/>
</dbReference>
<accession>A0ABR4AFR8</accession>
<comment type="caution">
    <text evidence="11">The sequence shown here is derived from an EMBL/GenBank/DDBJ whole genome shotgun (WGS) entry which is preliminary data.</text>
</comment>